<organism evidence="7 8">
    <name type="scientific">Desulfosarcina widdelii</name>
    <dbReference type="NCBI Taxonomy" id="947919"/>
    <lineage>
        <taxon>Bacteria</taxon>
        <taxon>Pseudomonadati</taxon>
        <taxon>Thermodesulfobacteriota</taxon>
        <taxon>Desulfobacteria</taxon>
        <taxon>Desulfobacterales</taxon>
        <taxon>Desulfosarcinaceae</taxon>
        <taxon>Desulfosarcina</taxon>
    </lineage>
</organism>
<dbReference type="SUPFAM" id="SSF53067">
    <property type="entry name" value="Actin-like ATPase domain"/>
    <property type="match status" value="2"/>
</dbReference>
<dbReference type="Pfam" id="PF01869">
    <property type="entry name" value="BcrAD_BadFG"/>
    <property type="match status" value="2"/>
</dbReference>
<dbReference type="InterPro" id="IPR043129">
    <property type="entry name" value="ATPase_NBD"/>
</dbReference>
<dbReference type="GO" id="GO:0046872">
    <property type="term" value="F:metal ion binding"/>
    <property type="evidence" value="ECO:0007669"/>
    <property type="project" value="UniProtKB-KW"/>
</dbReference>
<evidence type="ECO:0000256" key="3">
    <source>
        <dbReference type="ARBA" id="ARBA00023004"/>
    </source>
</evidence>
<dbReference type="InterPro" id="IPR008275">
    <property type="entry name" value="CoA_E_activase_dom"/>
</dbReference>
<feature type="domain" description="ATPase BadF/BadG/BcrA/BcrD type" evidence="5">
    <location>
        <begin position="322"/>
        <end position="573"/>
    </location>
</feature>
<evidence type="ECO:0000313" key="7">
    <source>
        <dbReference type="EMBL" id="BBO78562.1"/>
    </source>
</evidence>
<feature type="domain" description="ATPase BadF/BadG/BcrA/BcrD type" evidence="5">
    <location>
        <begin position="4"/>
        <end position="259"/>
    </location>
</feature>
<dbReference type="CDD" id="cd24034">
    <property type="entry name" value="ASKHA_NBD_O66634-like_rpt1"/>
    <property type="match status" value="1"/>
</dbReference>
<proteinExistence type="predicted"/>
<dbReference type="Gene3D" id="3.30.420.40">
    <property type="match status" value="4"/>
</dbReference>
<dbReference type="InterPro" id="IPR051805">
    <property type="entry name" value="Dehydratase_Activator_Redct"/>
</dbReference>
<evidence type="ECO:0000313" key="8">
    <source>
        <dbReference type="Proteomes" id="UP000427769"/>
    </source>
</evidence>
<dbReference type="PANTHER" id="PTHR32329:SF7">
    <property type="entry name" value="ACTIVATOR OF 2-HYDROXYACYL-COA-HYDRATASE"/>
    <property type="match status" value="1"/>
</dbReference>
<dbReference type="Pfam" id="PF09989">
    <property type="entry name" value="DUF2229"/>
    <property type="match status" value="1"/>
</dbReference>
<name>A0A5K7Z961_9BACT</name>
<evidence type="ECO:0000256" key="4">
    <source>
        <dbReference type="ARBA" id="ARBA00023014"/>
    </source>
</evidence>
<dbReference type="Proteomes" id="UP000427769">
    <property type="component" value="Chromosome"/>
</dbReference>
<evidence type="ECO:0000256" key="2">
    <source>
        <dbReference type="ARBA" id="ARBA00022723"/>
    </source>
</evidence>
<protein>
    <submittedName>
        <fullName evidence="7">Activase</fullName>
    </submittedName>
</protein>
<dbReference type="InterPro" id="IPR002731">
    <property type="entry name" value="ATPase_BadF"/>
</dbReference>
<keyword evidence="4" id="KW-0411">Iron-sulfur</keyword>
<gene>
    <name evidence="7" type="ORF">DSCW_59790</name>
</gene>
<dbReference type="EMBL" id="AP021875">
    <property type="protein sequence ID" value="BBO78562.1"/>
    <property type="molecule type" value="Genomic_DNA"/>
</dbReference>
<evidence type="ECO:0000256" key="1">
    <source>
        <dbReference type="ARBA" id="ARBA00001966"/>
    </source>
</evidence>
<keyword evidence="2" id="KW-0479">Metal-binding</keyword>
<dbReference type="PANTHER" id="PTHR32329">
    <property type="entry name" value="BIFUNCTIONAL PROTEIN [INCLUDES 2-HYDROXYACYL-COA DEHYDRATASE (N-TER) AND ITS ACTIVATOR DOMAIN (C_TERM)-RELATED"/>
    <property type="match status" value="1"/>
</dbReference>
<feature type="domain" description="DUF2229" evidence="6">
    <location>
        <begin position="634"/>
        <end position="849"/>
    </location>
</feature>
<dbReference type="RefSeq" id="WP_155307177.1">
    <property type="nucleotide sequence ID" value="NZ_AP021875.1"/>
</dbReference>
<evidence type="ECO:0000259" key="6">
    <source>
        <dbReference type="Pfam" id="PF09989"/>
    </source>
</evidence>
<dbReference type="KEGG" id="dwd:DSCW_59790"/>
<dbReference type="OrthoDB" id="9177882at2"/>
<dbReference type="GO" id="GO:0051536">
    <property type="term" value="F:iron-sulfur cluster binding"/>
    <property type="evidence" value="ECO:0007669"/>
    <property type="project" value="UniProtKB-KW"/>
</dbReference>
<dbReference type="NCBIfam" id="TIGR00241">
    <property type="entry name" value="CoA_E_activ"/>
    <property type="match status" value="1"/>
</dbReference>
<reference evidence="7 8" key="1">
    <citation type="submission" date="2019-11" db="EMBL/GenBank/DDBJ databases">
        <title>Comparative genomics of hydrocarbon-degrading Desulfosarcina strains.</title>
        <authorList>
            <person name="Watanabe M."/>
            <person name="Kojima H."/>
            <person name="Fukui M."/>
        </authorList>
    </citation>
    <scope>NUCLEOTIDE SEQUENCE [LARGE SCALE GENOMIC DNA]</scope>
    <source>
        <strain evidence="7 8">PP31</strain>
    </source>
</reference>
<evidence type="ECO:0000259" key="5">
    <source>
        <dbReference type="Pfam" id="PF01869"/>
    </source>
</evidence>
<keyword evidence="8" id="KW-1185">Reference proteome</keyword>
<keyword evidence="3" id="KW-0408">Iron</keyword>
<dbReference type="CDD" id="cd24035">
    <property type="entry name" value="ASKHA_NBD_O66634-like_rpt2"/>
    <property type="match status" value="1"/>
</dbReference>
<accession>A0A5K7Z961</accession>
<sequence length="1330" mass="147741">MYSLGADIGYTSVKIVLIDENAAVQHVYYKEHKGDSIGVVQDFLEEIGKDYPWPDIKYGAVTGTGAKIFDGKDKIHRINEVAALVEGAEASTACARSIAEIGGQSAKYITGIGEKDRSGIKVAMNSNCSAGTGSFLEEQVSRLKLRLDDYSQYAAKAKTIPRIAGRCSVFAKTDITHHQQEGVPVEDILLGLAYALIRNFRASVIRKLKKETPILFAGGVARNQGVVIAFKDLLKLKDNELIVPDHMDSLAALGAAMIALHKRIPVDLEQAFSNLDRPEAIISVDENEVPLEPLAGFGSNDDLGKHEIALTDNRSDKLLCYLGVDVGSTSTNLVLCDRDDRIIDYRYLRTLGDPVEAVQGGLKSLKQAYGDRLRILGACTTGSGRQMTGRLIRADVVKDEITAQARAAVAIDPAVTVIFEIGGQDSKYIRLQEGVVTDFQMNKVCAAGTGSFIEEQAKKFDIPVNRIGDLALRSLSPVNLGERCTVFMETSIAGCLARGTKIEDITAGLCYAIVKNYLSRVVGQKPVDGTIFFQGGVAYNQGVVNAFRCLTGKKIVVPPFFSVTGGYGAAILAKEAMAGRPTTFKGFDLETKEHFLHSDKKITVEKKTVSKFDTIIEDLVFEGYRIKIDPDRQTIGIPRALFTFGMFSMFHRIFTELGFNVLLSDPTSEKTIGMGQEYSLDETCYPVKLINGHVAELVQKKVDFIFFPDLYTVDHPGSSSRKNYGCAYMQLAFKVVNQAMDLSRKGIGLLSPTIAFSLGKEFMAKSFSEMGRQLGKTQAETMQALQKGVKAFHNFESKIEKAGKIALKKLDPDRKVFVIISKIYGVADPILNMGIPDKLMEMGFQVLPFFFLPEGDLSKTHPNMYWPFGQHILEPAQFIREHPNFYAILLTHHGCGPDSVLAHFFREEMHGKSYLHIEVDEHTSGVGVITRLEAFVNSLDHPDRHRTESGDTDQNKVVPKDENIKKDILELRPDTTLFLPRMHPFADIFKALLLSKGVSAEVLPTTDRHAVDIGRQFTIAEEYFSLTALMGTVFSQCRSKTNGNHMTFLVPRTEGAEVDGQYSRMLRMKLDEEGYAGLDIFSPFLEDLLDLEATAIYSLFLGILAGDVVQAAAEPTRHTYFQRMLSLIRENRLGIESLKAMAREISREASPRHGLKRLLVVGEPIVLYNDYMNDFVFKSIEQKGHRVCYAPFSEAMWLFWHDYAIQNGRREEHIRSLNRFADDIRTVSDCLGQESPFEKNIDFLVNSADNTVGYYSGAFGRFRAAKVSGGRCRFDGIITVASTYENTGISLNILHNAFAQEGAKPVLNLTFDGNRNENDITKWDSFLYYL</sequence>
<comment type="cofactor">
    <cofactor evidence="1">
        <name>[4Fe-4S] cluster</name>
        <dbReference type="ChEBI" id="CHEBI:49883"/>
    </cofactor>
</comment>
<dbReference type="InterPro" id="IPR018709">
    <property type="entry name" value="CoA_activase_DUF2229"/>
</dbReference>